<dbReference type="EMBL" id="SLVJ01000029">
    <property type="protein sequence ID" value="TCM61195.1"/>
    <property type="molecule type" value="Genomic_DNA"/>
</dbReference>
<feature type="chain" id="PRO_5020768609" description="Lysozyme inhibitor LprI N-terminal domain-containing protein" evidence="1">
    <location>
        <begin position="29"/>
        <end position="148"/>
    </location>
</feature>
<evidence type="ECO:0000313" key="3">
    <source>
        <dbReference type="Proteomes" id="UP000294963"/>
    </source>
</evidence>
<name>A0A4R1XI17_ACICA</name>
<comment type="caution">
    <text evidence="2">The sequence shown here is derived from an EMBL/GenBank/DDBJ whole genome shotgun (WGS) entry which is preliminary data.</text>
</comment>
<accession>A0A4R1XI17</accession>
<dbReference type="AlphaFoldDB" id="A0A4R1XI17"/>
<feature type="signal peptide" evidence="1">
    <location>
        <begin position="1"/>
        <end position="28"/>
    </location>
</feature>
<evidence type="ECO:0008006" key="4">
    <source>
        <dbReference type="Google" id="ProtNLM"/>
    </source>
</evidence>
<gene>
    <name evidence="2" type="ORF">EC844_12948</name>
</gene>
<keyword evidence="1" id="KW-0732">Signal</keyword>
<sequence>MNLVNMKLFKLGLFNIASLLLISLLSNAAMAKAKSSSLPNDSYIHAKFQPSYAKCIANSYGITPEIQICDEQEYAYHKQRVQQSYAKILTLPDSVNKDKVMDEIANWWSDTEKYCTWDPETEGQGQMLDAQSCSLNRVANLADKLKKY</sequence>
<dbReference type="Proteomes" id="UP000294963">
    <property type="component" value="Unassembled WGS sequence"/>
</dbReference>
<reference evidence="2 3" key="1">
    <citation type="submission" date="2019-03" db="EMBL/GenBank/DDBJ databases">
        <title>Genomic analyses of the natural microbiome of Caenorhabditis elegans.</title>
        <authorList>
            <person name="Samuel B."/>
        </authorList>
    </citation>
    <scope>NUCLEOTIDE SEQUENCE [LARGE SCALE GENOMIC DNA]</scope>
    <source>
        <strain evidence="2 3">JUb89</strain>
    </source>
</reference>
<protein>
    <recommendedName>
        <fullName evidence="4">Lysozyme inhibitor LprI N-terminal domain-containing protein</fullName>
    </recommendedName>
</protein>
<proteinExistence type="predicted"/>
<keyword evidence="3" id="KW-1185">Reference proteome</keyword>
<evidence type="ECO:0000313" key="2">
    <source>
        <dbReference type="EMBL" id="TCM61195.1"/>
    </source>
</evidence>
<organism evidence="2 3">
    <name type="scientific">Acinetobacter calcoaceticus</name>
    <dbReference type="NCBI Taxonomy" id="471"/>
    <lineage>
        <taxon>Bacteria</taxon>
        <taxon>Pseudomonadati</taxon>
        <taxon>Pseudomonadota</taxon>
        <taxon>Gammaproteobacteria</taxon>
        <taxon>Moraxellales</taxon>
        <taxon>Moraxellaceae</taxon>
        <taxon>Acinetobacter</taxon>
        <taxon>Acinetobacter calcoaceticus/baumannii complex</taxon>
    </lineage>
</organism>
<evidence type="ECO:0000256" key="1">
    <source>
        <dbReference type="SAM" id="SignalP"/>
    </source>
</evidence>